<reference evidence="4" key="2">
    <citation type="journal article" date="2012" name="Nat. Genet.">
        <title>Lifestyle transitions in plant pathogenic Colletotrichum fungi deciphered by genome and transcriptome analyses.</title>
        <authorList>
            <person name="O'Connell R.J."/>
            <person name="Thon M.R."/>
            <person name="Hacquard S."/>
            <person name="Amyotte S.G."/>
            <person name="Kleemann J."/>
            <person name="Torres M.F."/>
            <person name="Damm U."/>
            <person name="Buiate E.A."/>
            <person name="Epstein L."/>
            <person name="Alkan N."/>
            <person name="Altmueller J."/>
            <person name="Alvarado-Balderrama L."/>
            <person name="Bauser C.A."/>
            <person name="Becker C."/>
            <person name="Birren B.W."/>
            <person name="Chen Z."/>
            <person name="Choi J."/>
            <person name="Crouch J.A."/>
            <person name="Duvick J.P."/>
            <person name="Farman M.A."/>
            <person name="Gan P."/>
            <person name="Heiman D."/>
            <person name="Henrissat B."/>
            <person name="Howard R.J."/>
            <person name="Kabbage M."/>
            <person name="Koch C."/>
            <person name="Kracher B."/>
            <person name="Kubo Y."/>
            <person name="Law A.D."/>
            <person name="Lebrun M.-H."/>
            <person name="Lee Y.-H."/>
            <person name="Miyara I."/>
            <person name="Moore N."/>
            <person name="Neumann U."/>
            <person name="Nordstroem K."/>
            <person name="Panaccione D.G."/>
            <person name="Panstruga R."/>
            <person name="Place M."/>
            <person name="Proctor R.H."/>
            <person name="Prusky D."/>
            <person name="Rech G."/>
            <person name="Reinhardt R."/>
            <person name="Rollins J.A."/>
            <person name="Rounsley S."/>
            <person name="Schardl C.L."/>
            <person name="Schwartz D.C."/>
            <person name="Shenoy N."/>
            <person name="Shirasu K."/>
            <person name="Sikhakolli U.R."/>
            <person name="Stueber K."/>
            <person name="Sukno S.A."/>
            <person name="Sweigard J.A."/>
            <person name="Takano Y."/>
            <person name="Takahara H."/>
            <person name="Trail F."/>
            <person name="van der Does H.C."/>
            <person name="Voll L.M."/>
            <person name="Will I."/>
            <person name="Young S."/>
            <person name="Zeng Q."/>
            <person name="Zhang J."/>
            <person name="Zhou S."/>
            <person name="Dickman M.B."/>
            <person name="Schulze-Lefert P."/>
            <person name="Ver Loren van Themaat E."/>
            <person name="Ma L.-J."/>
            <person name="Vaillancourt L.J."/>
        </authorList>
    </citation>
    <scope>NUCLEOTIDE SEQUENCE [LARGE SCALE GENOMIC DNA]</scope>
    <source>
        <strain evidence="4">IMI 349063</strain>
    </source>
</reference>
<dbReference type="KEGG" id="chig:CH63R_11569"/>
<dbReference type="eggNOG" id="ENOG502R9Z7">
    <property type="taxonomic scope" value="Eukaryota"/>
</dbReference>
<reference evidence="3" key="3">
    <citation type="submission" date="2016-02" db="EMBL/GenBank/DDBJ databases">
        <title>Resequencing and annotation of the Colletotrichum higginsianum genome.</title>
        <authorList>
            <person name="O'Connell R."/>
            <person name="Zambounis A."/>
            <person name="Thon M."/>
            <person name="Dallery J.-F."/>
        </authorList>
    </citation>
    <scope>NUCLEOTIDE SEQUENCE [LARGE SCALE GENOMIC DNA]</scope>
    <source>
        <strain evidence="3">IMI 349063</strain>
    </source>
</reference>
<protein>
    <submittedName>
        <fullName evidence="2">Uncharacterized protein</fullName>
    </submittedName>
</protein>
<proteinExistence type="predicted"/>
<feature type="region of interest" description="Disordered" evidence="1">
    <location>
        <begin position="62"/>
        <end position="86"/>
    </location>
</feature>
<evidence type="ECO:0000313" key="5">
    <source>
        <dbReference type="Proteomes" id="UP000092177"/>
    </source>
</evidence>
<dbReference type="HOGENOM" id="CLU_182433_0_0_1"/>
<dbReference type="GeneID" id="28870650"/>
<evidence type="ECO:0000313" key="2">
    <source>
        <dbReference type="EMBL" id="CCF35432.1"/>
    </source>
</evidence>
<gene>
    <name evidence="2" type="ORF">CH063_01306</name>
    <name evidence="3" type="ORF">CH63R_11569</name>
</gene>
<organism evidence="2 4">
    <name type="scientific">Colletotrichum higginsianum (strain IMI 349063)</name>
    <name type="common">Crucifer anthracnose fungus</name>
    <dbReference type="NCBI Taxonomy" id="759273"/>
    <lineage>
        <taxon>Eukaryota</taxon>
        <taxon>Fungi</taxon>
        <taxon>Dikarya</taxon>
        <taxon>Ascomycota</taxon>
        <taxon>Pezizomycotina</taxon>
        <taxon>Sordariomycetes</taxon>
        <taxon>Hypocreomycetidae</taxon>
        <taxon>Glomerellales</taxon>
        <taxon>Glomerellaceae</taxon>
        <taxon>Colletotrichum</taxon>
        <taxon>Colletotrichum destructivum species complex</taxon>
    </lineage>
</organism>
<evidence type="ECO:0000313" key="3">
    <source>
        <dbReference type="EMBL" id="OBR04866.1"/>
    </source>
</evidence>
<dbReference type="Proteomes" id="UP000007174">
    <property type="component" value="Unassembled WGS sequence"/>
</dbReference>
<name>H1V5D0_COLHI</name>
<evidence type="ECO:0000313" key="4">
    <source>
        <dbReference type="Proteomes" id="UP000007174"/>
    </source>
</evidence>
<accession>H1V5D0</accession>
<keyword evidence="5" id="KW-1185">Reference proteome</keyword>
<reference evidence="2" key="1">
    <citation type="submission" date="2011-12" db="EMBL/GenBank/DDBJ databases">
        <title>The genome sequence of Colletotrichum higginsianum IMI 34906.</title>
        <authorList>
            <person name="Ma L.-J."/>
            <person name="O'Connell R."/>
            <person name="van Themaat E.V.L."/>
            <person name="Stueber K."/>
            <person name="Young S.K."/>
            <person name="Zeng Q."/>
            <person name="Gargeya S."/>
            <person name="Fitzgerald M."/>
            <person name="Haas B."/>
            <person name="Abouelleil A."/>
            <person name="Alvarado L."/>
            <person name="Arachchi H.M."/>
            <person name="Berlin A."/>
            <person name="Chapman S.B."/>
            <person name="Gearin G."/>
            <person name="Goldberg J."/>
            <person name="Griggs A."/>
            <person name="Gujja S."/>
            <person name="Hansen M."/>
            <person name="Heiman D."/>
            <person name="Howarth C."/>
            <person name="Larimer J."/>
            <person name="Lui A."/>
            <person name="MacDonald P.J.P."/>
            <person name="McCowen C."/>
            <person name="Montmayeur A."/>
            <person name="Murphy C."/>
            <person name="Neiman D."/>
            <person name="Pearson M."/>
            <person name="Priest M."/>
            <person name="Roberts A."/>
            <person name="Saif S."/>
            <person name="Shea T."/>
            <person name="Sisk P."/>
            <person name="Stolte C."/>
            <person name="Sykes S."/>
            <person name="Wortman J."/>
            <person name="Nusbaum C."/>
            <person name="Birren B."/>
        </authorList>
    </citation>
    <scope>NUCLEOTIDE SEQUENCE [LARGE SCALE GENOMIC DNA]</scope>
    <source>
        <strain evidence="2">IMI 349063</strain>
    </source>
</reference>
<dbReference type="AlphaFoldDB" id="H1V5D0"/>
<dbReference type="OrthoDB" id="4966402at2759"/>
<feature type="compositionally biased region" description="Polar residues" evidence="1">
    <location>
        <begin position="63"/>
        <end position="86"/>
    </location>
</feature>
<dbReference type="Proteomes" id="UP000092177">
    <property type="component" value="Chromosome 8"/>
</dbReference>
<dbReference type="VEuPathDB" id="FungiDB:CH63R_11569"/>
<dbReference type="EMBL" id="LTAN01000008">
    <property type="protein sequence ID" value="OBR04866.1"/>
    <property type="molecule type" value="Genomic_DNA"/>
</dbReference>
<dbReference type="EMBL" id="CACQ02001535">
    <property type="protein sequence ID" value="CCF35432.1"/>
    <property type="molecule type" value="Genomic_DNA"/>
</dbReference>
<sequence length="86" mass="9906">MCEFEEFLFSCHHSVVKKKSYCHFARNDPNHQCFSVKVLKNTWFQGVPCDNCITAMLFAQGGRTPTENDPQGRRTPTQNDPQGNRQ</sequence>
<dbReference type="RefSeq" id="XP_018153384.1">
    <property type="nucleotide sequence ID" value="XM_018306543.1"/>
</dbReference>
<evidence type="ECO:0000256" key="1">
    <source>
        <dbReference type="SAM" id="MobiDB-lite"/>
    </source>
</evidence>
<reference evidence="5" key="4">
    <citation type="journal article" date="2017" name="BMC Genomics">
        <title>Gapless genome assembly of Colletotrichum higginsianum reveals chromosome structure and association of transposable elements with secondary metabolite gene clusters.</title>
        <authorList>
            <person name="Dallery J.-F."/>
            <person name="Lapalu N."/>
            <person name="Zampounis A."/>
            <person name="Pigne S."/>
            <person name="Luyten I."/>
            <person name="Amselem J."/>
            <person name="Wittenberg A.H.J."/>
            <person name="Zhou S."/>
            <person name="de Queiroz M.V."/>
            <person name="Robin G.P."/>
            <person name="Auger A."/>
            <person name="Hainaut M."/>
            <person name="Henrissat B."/>
            <person name="Kim K.-T."/>
            <person name="Lee Y.-H."/>
            <person name="Lespinet O."/>
            <person name="Schwartz D.C."/>
            <person name="Thon M.R."/>
            <person name="O'Connell R.J."/>
        </authorList>
    </citation>
    <scope>NUCLEOTIDE SEQUENCE [LARGE SCALE GENOMIC DNA]</scope>
    <source>
        <strain evidence="5">IMI 349063</strain>
    </source>
</reference>